<evidence type="ECO:0000313" key="1">
    <source>
        <dbReference type="EMBL" id="KEQ60393.1"/>
    </source>
</evidence>
<dbReference type="GeneID" id="63921912"/>
<evidence type="ECO:0000313" key="2">
    <source>
        <dbReference type="Proteomes" id="UP000030672"/>
    </source>
</evidence>
<protein>
    <submittedName>
        <fullName evidence="1">Uncharacterized protein</fullName>
    </submittedName>
</protein>
<dbReference type="EMBL" id="KL584843">
    <property type="protein sequence ID" value="KEQ60393.1"/>
    <property type="molecule type" value="Genomic_DNA"/>
</dbReference>
<proteinExistence type="predicted"/>
<accession>A0A074VIN0</accession>
<gene>
    <name evidence="1" type="ORF">M437DRAFT_86857</name>
</gene>
<dbReference type="RefSeq" id="XP_040877416.1">
    <property type="nucleotide sequence ID" value="XM_041028539.1"/>
</dbReference>
<name>A0A074VIN0_AURM1</name>
<dbReference type="HOGENOM" id="CLU_569828_0_0_1"/>
<dbReference type="Proteomes" id="UP000030672">
    <property type="component" value="Unassembled WGS sequence"/>
</dbReference>
<dbReference type="AlphaFoldDB" id="A0A074VIN0"/>
<sequence>MSSLRKSPPDLLSLPTEILARICRFVALLPMTPEDSDLEPMHISNLRLTCTHLYSPATTEFARVYLDKPVAMFTQSSLEALAELCNHPLIGVRVQEVVFYPFRFNENLVHQLGHDLSASMFQRNPLAIGQTRKDMNTYLEYLEEEYEFESSGKAAELLNEVFCSLLSHDKSVSISFPGNNMRTLERRTSWKSLRPMGFLTATNKFTRSEEDVRDNVLNQDGLAFSLMKMLQAVVASGCKVSSLSLQTPGEYWRDLHLGRSAIETVSKALTALKNIKIDLHGRPLLRGLESVLRATLPHARGLEKLYLTTFDQNQPGTTYAYEESCDSFLNSATQVLGSITSDALAHVHLEGISIRATDLLWFLEKHKHTLKELAIIKAPLIGDWNDLLMWIGQNLHFEKLCILIMLTMEQPMNGMVVKASPWFSGGFGANGRDAVCLETKEFLDYLKRWFAGDQDLDREEYWLDADDIQYLRGEFMGSD</sequence>
<organism evidence="1 2">
    <name type="scientific">Aureobasidium melanogenum (strain CBS 110374)</name>
    <name type="common">Aureobasidium pullulans var. melanogenum</name>
    <dbReference type="NCBI Taxonomy" id="1043003"/>
    <lineage>
        <taxon>Eukaryota</taxon>
        <taxon>Fungi</taxon>
        <taxon>Dikarya</taxon>
        <taxon>Ascomycota</taxon>
        <taxon>Pezizomycotina</taxon>
        <taxon>Dothideomycetes</taxon>
        <taxon>Dothideomycetidae</taxon>
        <taxon>Dothideales</taxon>
        <taxon>Saccotheciaceae</taxon>
        <taxon>Aureobasidium</taxon>
    </lineage>
</organism>
<reference evidence="1 2" key="1">
    <citation type="journal article" date="2014" name="BMC Genomics">
        <title>Genome sequencing of four Aureobasidium pullulans varieties: biotechnological potential, stress tolerance, and description of new species.</title>
        <authorList>
            <person name="Gostin Ar C."/>
            <person name="Ohm R.A."/>
            <person name="Kogej T."/>
            <person name="Sonjak S."/>
            <person name="Turk M."/>
            <person name="Zajc J."/>
            <person name="Zalar P."/>
            <person name="Grube M."/>
            <person name="Sun H."/>
            <person name="Han J."/>
            <person name="Sharma A."/>
            <person name="Chiniquy J."/>
            <person name="Ngan C.Y."/>
            <person name="Lipzen A."/>
            <person name="Barry K."/>
            <person name="Grigoriev I.V."/>
            <person name="Gunde-Cimerman N."/>
        </authorList>
    </citation>
    <scope>NUCLEOTIDE SEQUENCE [LARGE SCALE GENOMIC DNA]</scope>
    <source>
        <strain evidence="1 2">CBS 110374</strain>
    </source>
</reference>
<keyword evidence="2" id="KW-1185">Reference proteome</keyword>